<evidence type="ECO:0000313" key="2">
    <source>
        <dbReference type="EMBL" id="MPC21246.1"/>
    </source>
</evidence>
<dbReference type="AlphaFoldDB" id="A0A5B7DJU7"/>
<evidence type="ECO:0000256" key="1">
    <source>
        <dbReference type="SAM" id="MobiDB-lite"/>
    </source>
</evidence>
<reference evidence="2 3" key="1">
    <citation type="submission" date="2019-05" db="EMBL/GenBank/DDBJ databases">
        <title>Another draft genome of Portunus trituberculatus and its Hox gene families provides insights of decapod evolution.</title>
        <authorList>
            <person name="Jeong J.-H."/>
            <person name="Song I."/>
            <person name="Kim S."/>
            <person name="Choi T."/>
            <person name="Kim D."/>
            <person name="Ryu S."/>
            <person name="Kim W."/>
        </authorList>
    </citation>
    <scope>NUCLEOTIDE SEQUENCE [LARGE SCALE GENOMIC DNA]</scope>
    <source>
        <tissue evidence="2">Muscle</tissue>
    </source>
</reference>
<name>A0A5B7DJU7_PORTR</name>
<organism evidence="2 3">
    <name type="scientific">Portunus trituberculatus</name>
    <name type="common">Swimming crab</name>
    <name type="synonym">Neptunus trituberculatus</name>
    <dbReference type="NCBI Taxonomy" id="210409"/>
    <lineage>
        <taxon>Eukaryota</taxon>
        <taxon>Metazoa</taxon>
        <taxon>Ecdysozoa</taxon>
        <taxon>Arthropoda</taxon>
        <taxon>Crustacea</taxon>
        <taxon>Multicrustacea</taxon>
        <taxon>Malacostraca</taxon>
        <taxon>Eumalacostraca</taxon>
        <taxon>Eucarida</taxon>
        <taxon>Decapoda</taxon>
        <taxon>Pleocyemata</taxon>
        <taxon>Brachyura</taxon>
        <taxon>Eubrachyura</taxon>
        <taxon>Portunoidea</taxon>
        <taxon>Portunidae</taxon>
        <taxon>Portuninae</taxon>
        <taxon>Portunus</taxon>
    </lineage>
</organism>
<proteinExistence type="predicted"/>
<sequence>METRHGTKACQPSHVPPRIACSSPPPRGTLAAFSGHILPAVTTLPVHTHSSAATSSTCLSSIIK</sequence>
<evidence type="ECO:0000313" key="3">
    <source>
        <dbReference type="Proteomes" id="UP000324222"/>
    </source>
</evidence>
<accession>A0A5B7DJU7</accession>
<keyword evidence="3" id="KW-1185">Reference proteome</keyword>
<protein>
    <submittedName>
        <fullName evidence="2">Uncharacterized protein</fullName>
    </submittedName>
</protein>
<gene>
    <name evidence="2" type="ORF">E2C01_014224</name>
</gene>
<feature type="region of interest" description="Disordered" evidence="1">
    <location>
        <begin position="1"/>
        <end position="20"/>
    </location>
</feature>
<comment type="caution">
    <text evidence="2">The sequence shown here is derived from an EMBL/GenBank/DDBJ whole genome shotgun (WGS) entry which is preliminary data.</text>
</comment>
<dbReference type="Proteomes" id="UP000324222">
    <property type="component" value="Unassembled WGS sequence"/>
</dbReference>
<dbReference type="EMBL" id="VSRR010000956">
    <property type="protein sequence ID" value="MPC21246.1"/>
    <property type="molecule type" value="Genomic_DNA"/>
</dbReference>